<dbReference type="EMBL" id="CAKASE010000083">
    <property type="protein sequence ID" value="CAG9585481.1"/>
    <property type="molecule type" value="Genomic_DNA"/>
</dbReference>
<dbReference type="InterPro" id="IPR031734">
    <property type="entry name" value="MBF2"/>
</dbReference>
<evidence type="ECO:0000256" key="1">
    <source>
        <dbReference type="SAM" id="SignalP"/>
    </source>
</evidence>
<dbReference type="AlphaFoldDB" id="A0A8J2RAQ9"/>
<feature type="chain" id="PRO_5035286856" evidence="1">
    <location>
        <begin position="21"/>
        <end position="110"/>
    </location>
</feature>
<protein>
    <submittedName>
        <fullName evidence="2">(African queen) hypothetical protein</fullName>
    </submittedName>
</protein>
<evidence type="ECO:0000313" key="3">
    <source>
        <dbReference type="Proteomes" id="UP000789524"/>
    </source>
</evidence>
<sequence length="110" mass="12032">MKLKVFFILAVVLCASTCYGSDLIVGTSFNARLAWTHKANFNAVPFIKRVKEVFYSDPGQQTIKGIIARDLDHTKASATITAGGVGSTFANIRLKSERGSGLNYQIEIYV</sequence>
<keyword evidence="3" id="KW-1185">Reference proteome</keyword>
<dbReference type="OrthoDB" id="7194370at2759"/>
<reference evidence="2" key="1">
    <citation type="submission" date="2021-09" db="EMBL/GenBank/DDBJ databases">
        <authorList>
            <person name="Martin H S."/>
        </authorList>
    </citation>
    <scope>NUCLEOTIDE SEQUENCE</scope>
</reference>
<organism evidence="2 3">
    <name type="scientific">Danaus chrysippus</name>
    <name type="common">African queen</name>
    <dbReference type="NCBI Taxonomy" id="151541"/>
    <lineage>
        <taxon>Eukaryota</taxon>
        <taxon>Metazoa</taxon>
        <taxon>Ecdysozoa</taxon>
        <taxon>Arthropoda</taxon>
        <taxon>Hexapoda</taxon>
        <taxon>Insecta</taxon>
        <taxon>Pterygota</taxon>
        <taxon>Neoptera</taxon>
        <taxon>Endopterygota</taxon>
        <taxon>Lepidoptera</taxon>
        <taxon>Glossata</taxon>
        <taxon>Ditrysia</taxon>
        <taxon>Papilionoidea</taxon>
        <taxon>Nymphalidae</taxon>
        <taxon>Danainae</taxon>
        <taxon>Danaini</taxon>
        <taxon>Danaina</taxon>
        <taxon>Danaus</taxon>
        <taxon>Anosia</taxon>
    </lineage>
</organism>
<feature type="signal peptide" evidence="1">
    <location>
        <begin position="1"/>
        <end position="20"/>
    </location>
</feature>
<accession>A0A8J2RAQ9</accession>
<evidence type="ECO:0000313" key="2">
    <source>
        <dbReference type="EMBL" id="CAG9585481.1"/>
    </source>
</evidence>
<keyword evidence="1" id="KW-0732">Signal</keyword>
<comment type="caution">
    <text evidence="2">The sequence shown here is derived from an EMBL/GenBank/DDBJ whole genome shotgun (WGS) entry which is preliminary data.</text>
</comment>
<dbReference type="Proteomes" id="UP000789524">
    <property type="component" value="Unassembled WGS sequence"/>
</dbReference>
<name>A0A8J2RAQ9_9NEOP</name>
<proteinExistence type="predicted"/>
<gene>
    <name evidence="2" type="ORF">DCHRY22_LOCUS15884</name>
</gene>
<dbReference type="Pfam" id="PF15868">
    <property type="entry name" value="MBF2"/>
    <property type="match status" value="1"/>
</dbReference>